<evidence type="ECO:0000313" key="2">
    <source>
        <dbReference type="EMBL" id="VAX22804.1"/>
    </source>
</evidence>
<accession>A0A3B1CFI3</accession>
<name>A0A3B1CFI3_9ZZZZ</name>
<evidence type="ECO:0008006" key="3">
    <source>
        <dbReference type="Google" id="ProtNLM"/>
    </source>
</evidence>
<dbReference type="InterPro" id="IPR038444">
    <property type="entry name" value="DUF465_sf"/>
</dbReference>
<reference evidence="2" key="1">
    <citation type="submission" date="2018-06" db="EMBL/GenBank/DDBJ databases">
        <authorList>
            <person name="Zhirakovskaya E."/>
        </authorList>
    </citation>
    <scope>NUCLEOTIDE SEQUENCE</scope>
</reference>
<proteinExistence type="predicted"/>
<dbReference type="EMBL" id="UOGA01000230">
    <property type="protein sequence ID" value="VAX22804.1"/>
    <property type="molecule type" value="Genomic_DNA"/>
</dbReference>
<dbReference type="AlphaFoldDB" id="A0A3B1CFI3"/>
<sequence length="76" mass="9060">MSVKTDDSVITRLLDENEEYKRLNEEHMDLKGKVELLRQKKHLSPEEDYELAQLKKKKLVGKDRMEKIVFEARANM</sequence>
<organism evidence="2">
    <name type="scientific">hydrothermal vent metagenome</name>
    <dbReference type="NCBI Taxonomy" id="652676"/>
    <lineage>
        <taxon>unclassified sequences</taxon>
        <taxon>metagenomes</taxon>
        <taxon>ecological metagenomes</taxon>
    </lineage>
</organism>
<evidence type="ECO:0000256" key="1">
    <source>
        <dbReference type="SAM" id="Coils"/>
    </source>
</evidence>
<gene>
    <name evidence="2" type="ORF">MNBD_NITROSPINAE04-86</name>
</gene>
<feature type="coiled-coil region" evidence="1">
    <location>
        <begin position="10"/>
        <end position="40"/>
    </location>
</feature>
<keyword evidence="1" id="KW-0175">Coiled coil</keyword>
<protein>
    <recommendedName>
        <fullName evidence="3">DUF465 domain-containing protein</fullName>
    </recommendedName>
</protein>
<dbReference type="Gene3D" id="6.10.280.50">
    <property type="match status" value="1"/>
</dbReference>